<gene>
    <name evidence="10" type="ORF">EJ08DRAFT_416921</name>
</gene>
<dbReference type="PRINTS" id="PR00171">
    <property type="entry name" value="SUGRTRNSPORT"/>
</dbReference>
<dbReference type="GO" id="GO:0016020">
    <property type="term" value="C:membrane"/>
    <property type="evidence" value="ECO:0007669"/>
    <property type="project" value="UniProtKB-SubCell"/>
</dbReference>
<keyword evidence="4 8" id="KW-0812">Transmembrane</keyword>
<dbReference type="GO" id="GO:0015791">
    <property type="term" value="P:polyol transmembrane transport"/>
    <property type="evidence" value="ECO:0007669"/>
    <property type="project" value="UniProtKB-ARBA"/>
</dbReference>
<evidence type="ECO:0000256" key="3">
    <source>
        <dbReference type="ARBA" id="ARBA00022448"/>
    </source>
</evidence>
<dbReference type="Proteomes" id="UP000800235">
    <property type="component" value="Unassembled WGS sequence"/>
</dbReference>
<evidence type="ECO:0000256" key="7">
    <source>
        <dbReference type="SAM" id="MobiDB-lite"/>
    </source>
</evidence>
<accession>A0A9P4TVK6</accession>
<evidence type="ECO:0000259" key="9">
    <source>
        <dbReference type="PROSITE" id="PS50850"/>
    </source>
</evidence>
<evidence type="ECO:0000256" key="4">
    <source>
        <dbReference type="ARBA" id="ARBA00022692"/>
    </source>
</evidence>
<evidence type="ECO:0000256" key="5">
    <source>
        <dbReference type="ARBA" id="ARBA00022989"/>
    </source>
</evidence>
<feature type="domain" description="Major facilitator superfamily (MFS) profile" evidence="9">
    <location>
        <begin position="1"/>
        <end position="419"/>
    </location>
</feature>
<dbReference type="SUPFAM" id="SSF103473">
    <property type="entry name" value="MFS general substrate transporter"/>
    <property type="match status" value="1"/>
</dbReference>
<dbReference type="PANTHER" id="PTHR48020:SF14">
    <property type="entry name" value="SUGAR TRANSPORTER, PUTATIVE-RELATED"/>
    <property type="match status" value="1"/>
</dbReference>
<protein>
    <submittedName>
        <fullName evidence="10">MFS general substrate transporter</fullName>
    </submittedName>
</protein>
<comment type="similarity">
    <text evidence="2">Belongs to the major facilitator superfamily. Sugar transporter (TC 2.A.1.1) family.</text>
</comment>
<keyword evidence="3" id="KW-0813">Transport</keyword>
<name>A0A9P4TVK6_9PEZI</name>
<dbReference type="AlphaFoldDB" id="A0A9P4TVK6"/>
<feature type="region of interest" description="Disordered" evidence="7">
    <location>
        <begin position="101"/>
        <end position="148"/>
    </location>
</feature>
<dbReference type="OrthoDB" id="6339427at2759"/>
<sequence length="521" mass="59387">MVMNWQLFDAFGIFLGFTANLIAGDHWRFQMASAALPCLILLSLIWIVPESPRWLLKKNRLPDAFSSFVALRQTPLQAAAEMFYANAQIQAEVRLLPPKKRDDEAEAVHNQRGYQISQPLRGPEESQTEQSPVRTTLPSQEDNLRSEAKYEEEEEFDACLSLRGRLKRFWHALTMQDNDAELEEFQRCAKSSYYFSRILQLFRIKRIRRATIGALVVMISQQLCGINILQFYSSTFVGDLTVDQGDPKRDSIKGLWLSWGIGLANFLFTFPVYYLIDGYGRRFLLLSSYPGMALSMLAACLSFRIADDEKRAAVVIFWIFCFVFFYSWGQGPVPFAYSSEVFPLLNREAGMSFAVFVNLFGAGTLALVVPQLTQALTYGEKDSNNVPIYRNGQSRLLGLFAGLCVLAFCLIFLLVPETAGATLGDRGSLNHISLEELNYIFGVPTLTHVRYQITQMIPYAYRRVRWSIKSYISRRDVLNNKPEAPYEPYQWVTLENIRQEQRERETSPAQNAASEKEAPGS</sequence>
<comment type="subcellular location">
    <subcellularLocation>
        <location evidence="1">Membrane</location>
        <topology evidence="1">Multi-pass membrane protein</topology>
    </subcellularLocation>
</comment>
<feature type="region of interest" description="Disordered" evidence="7">
    <location>
        <begin position="497"/>
        <end position="521"/>
    </location>
</feature>
<reference evidence="10" key="1">
    <citation type="journal article" date="2020" name="Stud. Mycol.">
        <title>101 Dothideomycetes genomes: a test case for predicting lifestyles and emergence of pathogens.</title>
        <authorList>
            <person name="Haridas S."/>
            <person name="Albert R."/>
            <person name="Binder M."/>
            <person name="Bloem J."/>
            <person name="Labutti K."/>
            <person name="Salamov A."/>
            <person name="Andreopoulos B."/>
            <person name="Baker S."/>
            <person name="Barry K."/>
            <person name="Bills G."/>
            <person name="Bluhm B."/>
            <person name="Cannon C."/>
            <person name="Castanera R."/>
            <person name="Culley D."/>
            <person name="Daum C."/>
            <person name="Ezra D."/>
            <person name="Gonzalez J."/>
            <person name="Henrissat B."/>
            <person name="Kuo A."/>
            <person name="Liang C."/>
            <person name="Lipzen A."/>
            <person name="Lutzoni F."/>
            <person name="Magnuson J."/>
            <person name="Mondo S."/>
            <person name="Nolan M."/>
            <person name="Ohm R."/>
            <person name="Pangilinan J."/>
            <person name="Park H.-J."/>
            <person name="Ramirez L."/>
            <person name="Alfaro M."/>
            <person name="Sun H."/>
            <person name="Tritt A."/>
            <person name="Yoshinaga Y."/>
            <person name="Zwiers L.-H."/>
            <person name="Turgeon B."/>
            <person name="Goodwin S."/>
            <person name="Spatafora J."/>
            <person name="Crous P."/>
            <person name="Grigoriev I."/>
        </authorList>
    </citation>
    <scope>NUCLEOTIDE SEQUENCE</scope>
    <source>
        <strain evidence="10">CBS 130266</strain>
    </source>
</reference>
<evidence type="ECO:0000313" key="11">
    <source>
        <dbReference type="Proteomes" id="UP000800235"/>
    </source>
</evidence>
<feature type="transmembrane region" description="Helical" evidence="8">
    <location>
        <begin position="396"/>
        <end position="415"/>
    </location>
</feature>
<feature type="transmembrane region" description="Helical" evidence="8">
    <location>
        <begin position="7"/>
        <end position="23"/>
    </location>
</feature>
<dbReference type="InterPro" id="IPR036259">
    <property type="entry name" value="MFS_trans_sf"/>
</dbReference>
<feature type="compositionally biased region" description="Polar residues" evidence="7">
    <location>
        <begin position="128"/>
        <end position="141"/>
    </location>
</feature>
<proteinExistence type="inferred from homology"/>
<feature type="transmembrane region" description="Helical" evidence="8">
    <location>
        <begin position="210"/>
        <end position="232"/>
    </location>
</feature>
<dbReference type="PANTHER" id="PTHR48020">
    <property type="entry name" value="PROTON MYO-INOSITOL COTRANSPORTER"/>
    <property type="match status" value="1"/>
</dbReference>
<dbReference type="InterPro" id="IPR005828">
    <property type="entry name" value="MFS_sugar_transport-like"/>
</dbReference>
<evidence type="ECO:0000256" key="8">
    <source>
        <dbReference type="SAM" id="Phobius"/>
    </source>
</evidence>
<dbReference type="GO" id="GO:0015798">
    <property type="term" value="P:myo-inositol transport"/>
    <property type="evidence" value="ECO:0007669"/>
    <property type="project" value="UniProtKB-ARBA"/>
</dbReference>
<keyword evidence="6 8" id="KW-0472">Membrane</keyword>
<dbReference type="GO" id="GO:0022857">
    <property type="term" value="F:transmembrane transporter activity"/>
    <property type="evidence" value="ECO:0007669"/>
    <property type="project" value="InterPro"/>
</dbReference>
<dbReference type="InterPro" id="IPR050814">
    <property type="entry name" value="Myo-inositol_Transporter"/>
</dbReference>
<keyword evidence="5 8" id="KW-1133">Transmembrane helix</keyword>
<feature type="transmembrane region" description="Helical" evidence="8">
    <location>
        <begin position="350"/>
        <end position="376"/>
    </location>
</feature>
<feature type="transmembrane region" description="Helical" evidence="8">
    <location>
        <begin position="29"/>
        <end position="48"/>
    </location>
</feature>
<dbReference type="Gene3D" id="1.20.1250.20">
    <property type="entry name" value="MFS general substrate transporter like domains"/>
    <property type="match status" value="2"/>
</dbReference>
<evidence type="ECO:0000256" key="2">
    <source>
        <dbReference type="ARBA" id="ARBA00010992"/>
    </source>
</evidence>
<dbReference type="InterPro" id="IPR003663">
    <property type="entry name" value="Sugar/inositol_transpt"/>
</dbReference>
<comment type="caution">
    <text evidence="10">The sequence shown here is derived from an EMBL/GenBank/DDBJ whole genome shotgun (WGS) entry which is preliminary data.</text>
</comment>
<evidence type="ECO:0000313" key="10">
    <source>
        <dbReference type="EMBL" id="KAF2424435.1"/>
    </source>
</evidence>
<feature type="transmembrane region" description="Helical" evidence="8">
    <location>
        <begin position="256"/>
        <end position="276"/>
    </location>
</feature>
<evidence type="ECO:0000256" key="6">
    <source>
        <dbReference type="ARBA" id="ARBA00023136"/>
    </source>
</evidence>
<organism evidence="10 11">
    <name type="scientific">Tothia fuscella</name>
    <dbReference type="NCBI Taxonomy" id="1048955"/>
    <lineage>
        <taxon>Eukaryota</taxon>
        <taxon>Fungi</taxon>
        <taxon>Dikarya</taxon>
        <taxon>Ascomycota</taxon>
        <taxon>Pezizomycotina</taxon>
        <taxon>Dothideomycetes</taxon>
        <taxon>Pleosporomycetidae</taxon>
        <taxon>Venturiales</taxon>
        <taxon>Cylindrosympodiaceae</taxon>
        <taxon>Tothia</taxon>
    </lineage>
</organism>
<feature type="transmembrane region" description="Helical" evidence="8">
    <location>
        <begin position="312"/>
        <end position="329"/>
    </location>
</feature>
<dbReference type="PROSITE" id="PS50850">
    <property type="entry name" value="MFS"/>
    <property type="match status" value="1"/>
</dbReference>
<feature type="transmembrane region" description="Helical" evidence="8">
    <location>
        <begin position="283"/>
        <end position="306"/>
    </location>
</feature>
<keyword evidence="11" id="KW-1185">Reference proteome</keyword>
<dbReference type="EMBL" id="MU007075">
    <property type="protein sequence ID" value="KAF2424435.1"/>
    <property type="molecule type" value="Genomic_DNA"/>
</dbReference>
<dbReference type="InterPro" id="IPR020846">
    <property type="entry name" value="MFS_dom"/>
</dbReference>
<evidence type="ECO:0000256" key="1">
    <source>
        <dbReference type="ARBA" id="ARBA00004141"/>
    </source>
</evidence>
<feature type="compositionally biased region" description="Basic and acidic residues" evidence="7">
    <location>
        <begin position="497"/>
        <end position="506"/>
    </location>
</feature>
<dbReference type="Pfam" id="PF00083">
    <property type="entry name" value="Sugar_tr"/>
    <property type="match status" value="2"/>
</dbReference>